<comment type="function">
    <text evidence="1 11">Involved in the biosynthesis of branched-chain amino acids (BCAA). Catalyzes an alkyl-migration followed by a ketol-acid reduction of (S)-2-acetolactate (S2AL) to yield (R)-2,3-dihydroxy-isovalerate. In the isomerase reaction, S2AL is rearranged via a Mg-dependent methyl migration to produce 3-hydroxy-3-methyl-2-ketobutyrate (HMKB). In the reductase reaction, this 2-ketoacid undergoes a metal-dependent reduction by NADPH to yield (R)-2,3-dihydroxy-isovalerate.</text>
</comment>
<keyword evidence="11" id="KW-0521">NADP</keyword>
<evidence type="ECO:0000256" key="12">
    <source>
        <dbReference type="PROSITE-ProRule" id="PRU01198"/>
    </source>
</evidence>
<feature type="binding site" evidence="11">
    <location>
        <position position="52"/>
    </location>
    <ligand>
        <name>NADP(+)</name>
        <dbReference type="ChEBI" id="CHEBI:58349"/>
    </ligand>
</feature>
<dbReference type="PIRSF" id="PIRSF000116">
    <property type="entry name" value="IlvC_gammaproteo"/>
    <property type="match status" value="1"/>
</dbReference>
<proteinExistence type="inferred from homology"/>
<comment type="caution">
    <text evidence="11 12">Lacks conserved residue(s) required for the propagation of feature annotation.</text>
</comment>
<feature type="binding site" evidence="11">
    <location>
        <position position="47"/>
    </location>
    <ligand>
        <name>NADP(+)</name>
        <dbReference type="ChEBI" id="CHEBI:58349"/>
    </ligand>
</feature>
<dbReference type="InterPro" id="IPR013116">
    <property type="entry name" value="KARI_N"/>
</dbReference>
<dbReference type="InterPro" id="IPR014359">
    <property type="entry name" value="KARI_prok"/>
</dbReference>
<keyword evidence="7 11" id="KW-0460">Magnesium</keyword>
<name>A0ABT1G4F0_9GAMM</name>
<keyword evidence="8 11" id="KW-0560">Oxidoreductase</keyword>
<dbReference type="InterPro" id="IPR000506">
    <property type="entry name" value="KARI_C"/>
</dbReference>
<feature type="domain" description="KARI C-terminal knotted" evidence="14">
    <location>
        <begin position="182"/>
        <end position="327"/>
    </location>
</feature>
<evidence type="ECO:0000256" key="2">
    <source>
        <dbReference type="ARBA" id="ARBA00004864"/>
    </source>
</evidence>
<dbReference type="SUPFAM" id="SSF48179">
    <property type="entry name" value="6-phosphogluconate dehydrogenase C-terminal domain-like"/>
    <property type="match status" value="1"/>
</dbReference>
<dbReference type="GO" id="GO:0004455">
    <property type="term" value="F:ketol-acid reductoisomerase activity"/>
    <property type="evidence" value="ECO:0007669"/>
    <property type="project" value="UniProtKB-EC"/>
</dbReference>
<evidence type="ECO:0000256" key="8">
    <source>
        <dbReference type="ARBA" id="ARBA00023002"/>
    </source>
</evidence>
<dbReference type="Pfam" id="PF01450">
    <property type="entry name" value="KARI_C"/>
    <property type="match status" value="1"/>
</dbReference>
<dbReference type="Proteomes" id="UP001523550">
    <property type="component" value="Unassembled WGS sequence"/>
</dbReference>
<evidence type="ECO:0000313" key="15">
    <source>
        <dbReference type="EMBL" id="MCP1726174.1"/>
    </source>
</evidence>
<evidence type="ECO:0000256" key="5">
    <source>
        <dbReference type="ARBA" id="ARBA00022605"/>
    </source>
</evidence>
<feature type="binding site" evidence="11">
    <location>
        <position position="230"/>
    </location>
    <ligand>
        <name>Mg(2+)</name>
        <dbReference type="ChEBI" id="CHEBI:18420"/>
        <label>2</label>
    </ligand>
</feature>
<dbReference type="PROSITE" id="PS51850">
    <property type="entry name" value="KARI_N"/>
    <property type="match status" value="1"/>
</dbReference>
<dbReference type="NCBIfam" id="NF004017">
    <property type="entry name" value="PRK05479.1"/>
    <property type="match status" value="1"/>
</dbReference>
<dbReference type="PANTHER" id="PTHR21371">
    <property type="entry name" value="KETOL-ACID REDUCTOISOMERASE, MITOCHONDRIAL"/>
    <property type="match status" value="1"/>
</dbReference>
<evidence type="ECO:0000256" key="9">
    <source>
        <dbReference type="ARBA" id="ARBA00023304"/>
    </source>
</evidence>
<keyword evidence="9 11" id="KW-0100">Branched-chain amino acid biosynthesis</keyword>
<comment type="catalytic activity">
    <reaction evidence="10 11">
        <text>(2R)-2,3-dihydroxy-3-methylbutanoate + NADP(+) = (2S)-2-acetolactate + NADPH + H(+)</text>
        <dbReference type="Rhea" id="RHEA:22068"/>
        <dbReference type="ChEBI" id="CHEBI:15378"/>
        <dbReference type="ChEBI" id="CHEBI:49072"/>
        <dbReference type="ChEBI" id="CHEBI:57783"/>
        <dbReference type="ChEBI" id="CHEBI:58349"/>
        <dbReference type="ChEBI" id="CHEBI:58476"/>
        <dbReference type="EC" id="1.1.1.86"/>
    </reaction>
</comment>
<evidence type="ECO:0000256" key="1">
    <source>
        <dbReference type="ARBA" id="ARBA00002172"/>
    </source>
</evidence>
<comment type="similarity">
    <text evidence="4 11 12">Belongs to the ketol-acid reductoisomerase family.</text>
</comment>
<gene>
    <name evidence="11" type="primary">ilvC</name>
    <name evidence="15" type="ORF">J2T60_000139</name>
</gene>
<feature type="binding site" evidence="11 12">
    <location>
        <position position="190"/>
    </location>
    <ligand>
        <name>Mg(2+)</name>
        <dbReference type="ChEBI" id="CHEBI:18420"/>
        <label>1</label>
    </ligand>
</feature>
<comment type="pathway">
    <text evidence="2 11">Amino-acid biosynthesis; L-valine biosynthesis; L-valine from pyruvate: step 2/4.</text>
</comment>
<evidence type="ECO:0000256" key="10">
    <source>
        <dbReference type="ARBA" id="ARBA00049021"/>
    </source>
</evidence>
<evidence type="ECO:0000259" key="13">
    <source>
        <dbReference type="PROSITE" id="PS51850"/>
    </source>
</evidence>
<dbReference type="Gene3D" id="3.40.50.720">
    <property type="entry name" value="NAD(P)-binding Rossmann-like Domain"/>
    <property type="match status" value="1"/>
</dbReference>
<dbReference type="EMBL" id="JALJYF010000001">
    <property type="protein sequence ID" value="MCP1726174.1"/>
    <property type="molecule type" value="Genomic_DNA"/>
</dbReference>
<dbReference type="InterPro" id="IPR008927">
    <property type="entry name" value="6-PGluconate_DH-like_C_sf"/>
</dbReference>
<dbReference type="PANTHER" id="PTHR21371:SF1">
    <property type="entry name" value="KETOL-ACID REDUCTOISOMERASE, MITOCHONDRIAL"/>
    <property type="match status" value="1"/>
</dbReference>
<feature type="binding site" evidence="11">
    <location>
        <begin position="24"/>
        <end position="27"/>
    </location>
    <ligand>
        <name>NADP(+)</name>
        <dbReference type="ChEBI" id="CHEBI:58349"/>
    </ligand>
</feature>
<reference evidence="15 16" key="1">
    <citation type="submission" date="2022-03" db="EMBL/GenBank/DDBJ databases">
        <title>Genomic Encyclopedia of Type Strains, Phase III (KMG-III): the genomes of soil and plant-associated and newly described type strains.</title>
        <authorList>
            <person name="Whitman W."/>
        </authorList>
    </citation>
    <scope>NUCLEOTIDE SEQUENCE [LARGE SCALE GENOMIC DNA]</scope>
    <source>
        <strain evidence="15 16">BSker1</strain>
    </source>
</reference>
<dbReference type="PROSITE" id="PS51851">
    <property type="entry name" value="KARI_C"/>
    <property type="match status" value="1"/>
</dbReference>
<dbReference type="InterPro" id="IPR036291">
    <property type="entry name" value="NAD(P)-bd_dom_sf"/>
</dbReference>
<feature type="binding site" evidence="11">
    <location>
        <position position="50"/>
    </location>
    <ligand>
        <name>NADP(+)</name>
        <dbReference type="ChEBI" id="CHEBI:58349"/>
    </ligand>
</feature>
<keyword evidence="16" id="KW-1185">Reference proteome</keyword>
<comment type="cofactor">
    <cofactor evidence="11">
        <name>Mg(2+)</name>
        <dbReference type="ChEBI" id="CHEBI:18420"/>
    </cofactor>
    <text evidence="11">Binds 2 magnesium ions per subunit.</text>
</comment>
<comment type="catalytic activity">
    <reaction evidence="11">
        <text>(2R,3R)-2,3-dihydroxy-3-methylpentanoate + NADP(+) = (S)-2-ethyl-2-hydroxy-3-oxobutanoate + NADPH + H(+)</text>
        <dbReference type="Rhea" id="RHEA:13493"/>
        <dbReference type="ChEBI" id="CHEBI:15378"/>
        <dbReference type="ChEBI" id="CHEBI:49256"/>
        <dbReference type="ChEBI" id="CHEBI:49258"/>
        <dbReference type="ChEBI" id="CHEBI:57783"/>
        <dbReference type="ChEBI" id="CHEBI:58349"/>
        <dbReference type="EC" id="1.1.1.86"/>
    </reaction>
</comment>
<feature type="binding site" evidence="11 12">
    <location>
        <position position="190"/>
    </location>
    <ligand>
        <name>Mg(2+)</name>
        <dbReference type="ChEBI" id="CHEBI:18420"/>
        <label>2</label>
    </ligand>
</feature>
<evidence type="ECO:0000256" key="4">
    <source>
        <dbReference type="ARBA" id="ARBA00010318"/>
    </source>
</evidence>
<feature type="binding site" evidence="11">
    <location>
        <position position="133"/>
    </location>
    <ligand>
        <name>NADP(+)</name>
        <dbReference type="ChEBI" id="CHEBI:58349"/>
    </ligand>
</feature>
<dbReference type="InterPro" id="IPR013023">
    <property type="entry name" value="KARI"/>
</dbReference>
<evidence type="ECO:0000256" key="6">
    <source>
        <dbReference type="ARBA" id="ARBA00022723"/>
    </source>
</evidence>
<dbReference type="HAMAP" id="MF_00435">
    <property type="entry name" value="IlvC"/>
    <property type="match status" value="1"/>
</dbReference>
<evidence type="ECO:0000256" key="7">
    <source>
        <dbReference type="ARBA" id="ARBA00022842"/>
    </source>
</evidence>
<evidence type="ECO:0000313" key="16">
    <source>
        <dbReference type="Proteomes" id="UP001523550"/>
    </source>
</evidence>
<evidence type="ECO:0000256" key="11">
    <source>
        <dbReference type="HAMAP-Rule" id="MF_00435"/>
    </source>
</evidence>
<feature type="domain" description="KARI N-terminal Rossmann" evidence="13">
    <location>
        <begin position="1"/>
        <end position="181"/>
    </location>
</feature>
<dbReference type="NCBIfam" id="TIGR00465">
    <property type="entry name" value="ilvC"/>
    <property type="match status" value="1"/>
</dbReference>
<dbReference type="SUPFAM" id="SSF51735">
    <property type="entry name" value="NAD(P)-binding Rossmann-fold domains"/>
    <property type="match status" value="1"/>
</dbReference>
<keyword evidence="5 11" id="KW-0028">Amino-acid biosynthesis</keyword>
<dbReference type="Pfam" id="PF07991">
    <property type="entry name" value="KARI_N"/>
    <property type="match status" value="1"/>
</dbReference>
<dbReference type="RefSeq" id="WP_253444001.1">
    <property type="nucleotide sequence ID" value="NZ_JALJYF010000001.1"/>
</dbReference>
<keyword evidence="6 11" id="KW-0479">Metal-binding</keyword>
<organism evidence="15 16">
    <name type="scientific">Natronospira proteinivora</name>
    <dbReference type="NCBI Taxonomy" id="1807133"/>
    <lineage>
        <taxon>Bacteria</taxon>
        <taxon>Pseudomonadati</taxon>
        <taxon>Pseudomonadota</taxon>
        <taxon>Gammaproteobacteria</taxon>
        <taxon>Natronospirales</taxon>
        <taxon>Natronospiraceae</taxon>
        <taxon>Natronospira</taxon>
    </lineage>
</organism>
<evidence type="ECO:0000259" key="14">
    <source>
        <dbReference type="PROSITE" id="PS51851"/>
    </source>
</evidence>
<sequence>MSTWYDQDLDRSPLADCAIAVFGYGAQGRAQARNLLDAGFNVRVALRADSSSRERAEADGLSVLSLEAAAEWADMAVMLVPDGEQPALYQSVLAPALKPGAALIFAHGYAVHHGHIRAREDLDVLMVAPLGIGEQVRATFEKGAGVPALVAVAQDGSGQAWSRVLAYAGAGGHGRAGVIETTFAEETETDLFAEQAVLVGGMSELIRNAFETLVEAGYSEEVAYFCCLHEVKLIADLIHTRGIASMRESISEVADYGAMRQGPRIIGEASRQAMRQALQEIRSGEFDRRLQEEQGAGFTILNESRVAARSHPIETVGRRLRANMPWMKEK</sequence>
<comment type="pathway">
    <text evidence="3 11">Amino-acid biosynthesis; L-isoleucine biosynthesis; L-isoleucine from 2-oxobutanoate: step 2/4.</text>
</comment>
<dbReference type="Gene3D" id="6.10.240.10">
    <property type="match status" value="1"/>
</dbReference>
<feature type="binding site" evidence="11 12">
    <location>
        <position position="194"/>
    </location>
    <ligand>
        <name>Mg(2+)</name>
        <dbReference type="ChEBI" id="CHEBI:18420"/>
        <label>1</label>
    </ligand>
</feature>
<accession>A0ABT1G4F0</accession>
<evidence type="ECO:0000256" key="3">
    <source>
        <dbReference type="ARBA" id="ARBA00004885"/>
    </source>
</evidence>
<feature type="binding site" evidence="11">
    <location>
        <position position="251"/>
    </location>
    <ligand>
        <name>substrate</name>
    </ligand>
</feature>
<dbReference type="EC" id="1.1.1.86" evidence="11"/>
<protein>
    <recommendedName>
        <fullName evidence="11">Ketol-acid reductoisomerase (NADP(+))</fullName>
        <shortName evidence="11">KARI</shortName>
        <ecNumber evidence="11">1.1.1.86</ecNumber>
    </recommendedName>
    <alternativeName>
        <fullName evidence="11">Acetohydroxy-acid isomeroreductase</fullName>
        <shortName evidence="11">AHIR</shortName>
    </alternativeName>
    <alternativeName>
        <fullName evidence="11">Alpha-keto-beta-hydroxylacyl reductoisomerase</fullName>
    </alternativeName>
</protein>
<comment type="caution">
    <text evidence="15">The sequence shown here is derived from an EMBL/GenBank/DDBJ whole genome shotgun (WGS) entry which is preliminary data.</text>
</comment>
<feature type="active site" evidence="11">
    <location>
        <position position="107"/>
    </location>
</feature>